<keyword evidence="9 14" id="KW-0560">Oxidoreductase</keyword>
<evidence type="ECO:0000256" key="11">
    <source>
        <dbReference type="ARBA" id="ARBA00023033"/>
    </source>
</evidence>
<keyword evidence="6 13" id="KW-0479">Metal-binding</keyword>
<evidence type="ECO:0000256" key="6">
    <source>
        <dbReference type="ARBA" id="ARBA00022723"/>
    </source>
</evidence>
<keyword evidence="8" id="KW-0492">Microsome</keyword>
<dbReference type="PRINTS" id="PR00385">
    <property type="entry name" value="P450"/>
</dbReference>
<evidence type="ECO:0000256" key="14">
    <source>
        <dbReference type="RuleBase" id="RU000461"/>
    </source>
</evidence>
<evidence type="ECO:0000313" key="16">
    <source>
        <dbReference type="Proteomes" id="UP001329430"/>
    </source>
</evidence>
<keyword evidence="7" id="KW-0256">Endoplasmic reticulum</keyword>
<dbReference type="InterPro" id="IPR001128">
    <property type="entry name" value="Cyt_P450"/>
</dbReference>
<dbReference type="GO" id="GO:0005506">
    <property type="term" value="F:iron ion binding"/>
    <property type="evidence" value="ECO:0007669"/>
    <property type="project" value="InterPro"/>
</dbReference>
<dbReference type="PROSITE" id="PS00086">
    <property type="entry name" value="CYTOCHROME_P450"/>
    <property type="match status" value="1"/>
</dbReference>
<proteinExistence type="inferred from homology"/>
<comment type="subcellular location">
    <subcellularLocation>
        <location evidence="3">Endoplasmic reticulum membrane</location>
        <topology evidence="3">Peripheral membrane protein</topology>
    </subcellularLocation>
    <subcellularLocation>
        <location evidence="2">Microsome membrane</location>
        <topology evidence="2">Peripheral membrane protein</topology>
    </subcellularLocation>
</comment>
<keyword evidence="12" id="KW-0472">Membrane</keyword>
<protein>
    <recommendedName>
        <fullName evidence="17">Cytochrome P450</fullName>
    </recommendedName>
</protein>
<dbReference type="InterPro" id="IPR017972">
    <property type="entry name" value="Cyt_P450_CS"/>
</dbReference>
<dbReference type="FunFam" id="1.10.630.10:FF:000042">
    <property type="entry name" value="Cytochrome P450"/>
    <property type="match status" value="1"/>
</dbReference>
<dbReference type="InterPro" id="IPR036396">
    <property type="entry name" value="Cyt_P450_sf"/>
</dbReference>
<dbReference type="CDD" id="cd11056">
    <property type="entry name" value="CYP6-like"/>
    <property type="match status" value="1"/>
</dbReference>
<evidence type="ECO:0000256" key="1">
    <source>
        <dbReference type="ARBA" id="ARBA00001971"/>
    </source>
</evidence>
<dbReference type="PRINTS" id="PR00463">
    <property type="entry name" value="EP450I"/>
</dbReference>
<keyword evidence="5 13" id="KW-0349">Heme</keyword>
<evidence type="ECO:0000256" key="12">
    <source>
        <dbReference type="ARBA" id="ARBA00023136"/>
    </source>
</evidence>
<comment type="caution">
    <text evidence="15">The sequence shown here is derived from an EMBL/GenBank/DDBJ whole genome shotgun (WGS) entry which is preliminary data.</text>
</comment>
<reference evidence="15 16" key="1">
    <citation type="journal article" date="2024" name="Insects">
        <title>An Improved Chromosome-Level Genome Assembly of the Firefly Pyrocoelia pectoralis.</title>
        <authorList>
            <person name="Fu X."/>
            <person name="Meyer-Rochow V.B."/>
            <person name="Ballantyne L."/>
            <person name="Zhu X."/>
        </authorList>
    </citation>
    <scope>NUCLEOTIDE SEQUENCE [LARGE SCALE GENOMIC DNA]</scope>
    <source>
        <strain evidence="15">XCY_ONT2</strain>
    </source>
</reference>
<dbReference type="Pfam" id="PF00067">
    <property type="entry name" value="p450"/>
    <property type="match status" value="1"/>
</dbReference>
<name>A0AAN7ZF94_9COLE</name>
<evidence type="ECO:0000256" key="10">
    <source>
        <dbReference type="ARBA" id="ARBA00023004"/>
    </source>
</evidence>
<comment type="cofactor">
    <cofactor evidence="1 13">
        <name>heme</name>
        <dbReference type="ChEBI" id="CHEBI:30413"/>
    </cofactor>
</comment>
<dbReference type="AlphaFoldDB" id="A0AAN7ZF94"/>
<keyword evidence="11 14" id="KW-0503">Monooxygenase</keyword>
<evidence type="ECO:0000256" key="13">
    <source>
        <dbReference type="PIRSR" id="PIRSR602401-1"/>
    </source>
</evidence>
<dbReference type="PANTHER" id="PTHR24292:SF54">
    <property type="entry name" value="CYP9F3-RELATED"/>
    <property type="match status" value="1"/>
</dbReference>
<organism evidence="15 16">
    <name type="scientific">Pyrocoelia pectoralis</name>
    <dbReference type="NCBI Taxonomy" id="417401"/>
    <lineage>
        <taxon>Eukaryota</taxon>
        <taxon>Metazoa</taxon>
        <taxon>Ecdysozoa</taxon>
        <taxon>Arthropoda</taxon>
        <taxon>Hexapoda</taxon>
        <taxon>Insecta</taxon>
        <taxon>Pterygota</taxon>
        <taxon>Neoptera</taxon>
        <taxon>Endopterygota</taxon>
        <taxon>Coleoptera</taxon>
        <taxon>Polyphaga</taxon>
        <taxon>Elateriformia</taxon>
        <taxon>Elateroidea</taxon>
        <taxon>Lampyridae</taxon>
        <taxon>Lampyrinae</taxon>
        <taxon>Pyrocoelia</taxon>
    </lineage>
</organism>
<evidence type="ECO:0000256" key="7">
    <source>
        <dbReference type="ARBA" id="ARBA00022824"/>
    </source>
</evidence>
<dbReference type="PANTHER" id="PTHR24292">
    <property type="entry name" value="CYTOCHROME P450"/>
    <property type="match status" value="1"/>
</dbReference>
<dbReference type="InterPro" id="IPR002401">
    <property type="entry name" value="Cyt_P450_E_grp-I"/>
</dbReference>
<dbReference type="Gene3D" id="1.10.630.10">
    <property type="entry name" value="Cytochrome P450"/>
    <property type="match status" value="1"/>
</dbReference>
<accession>A0AAN7ZF94</accession>
<dbReference type="GO" id="GO:0005789">
    <property type="term" value="C:endoplasmic reticulum membrane"/>
    <property type="evidence" value="ECO:0007669"/>
    <property type="project" value="UniProtKB-SubCell"/>
</dbReference>
<dbReference type="EMBL" id="JAVRBK010000005">
    <property type="protein sequence ID" value="KAK5644030.1"/>
    <property type="molecule type" value="Genomic_DNA"/>
</dbReference>
<gene>
    <name evidence="15" type="ORF">RI129_007875</name>
</gene>
<evidence type="ECO:0000256" key="3">
    <source>
        <dbReference type="ARBA" id="ARBA00004406"/>
    </source>
</evidence>
<feature type="binding site" description="axial binding residue" evidence="13">
    <location>
        <position position="469"/>
    </location>
    <ligand>
        <name>heme</name>
        <dbReference type="ChEBI" id="CHEBI:30413"/>
    </ligand>
    <ligandPart>
        <name>Fe</name>
        <dbReference type="ChEBI" id="CHEBI:18248"/>
    </ligandPart>
</feature>
<sequence>MWTILLIVVLVSFYFKLRQIYNFWRERRVPYVKPVYILGNFARRAFRLGSMHDCVDKIYNTLPDVRCIGFYTFLQPMLMIRDLELIKQITVKDFDSFSDHNTPVLPSVDKLWSKNLFSLTSDRGWNGVRATVSPAFTGSKMRKMFVLMQDCSEQFVTYLKIKEGMITMEMKESFSRYGTDVIGSTAFGITCNSLKEQNNEFYLMGKELTDLSGLKGLKLAVYSTSSTLAKLFSVKVVSDKVGKFFSHVIEQNLQERRNNQIVRHDMIHMLMKAQKGEIQQDNEQTLDTGFPTVQEHNTLNTTRKSKIIITDEDITAHATGFFFAGFETTSTLLSYLMYELAVNPDIQNKLYLEIQQIKKNSNERITYEELINMKYLDNVVAECLRLHSPVTVLDRKCTKSYTIEPKTRDENAILIETGQKIWIPVRQIQRDPRFYPNPLKFDPNRFNDDNKNNIIPFTYLPFGIGPRNCLGSRFALLECKVITVDILRHFQLVCTDKTEIPIKLDSSNLTPFPKNGIWLGLNPRN</sequence>
<dbReference type="SUPFAM" id="SSF48264">
    <property type="entry name" value="Cytochrome P450"/>
    <property type="match status" value="1"/>
</dbReference>
<evidence type="ECO:0000256" key="2">
    <source>
        <dbReference type="ARBA" id="ARBA00004174"/>
    </source>
</evidence>
<keyword evidence="16" id="KW-1185">Reference proteome</keyword>
<comment type="similarity">
    <text evidence="4 14">Belongs to the cytochrome P450 family.</text>
</comment>
<dbReference type="GO" id="GO:0020037">
    <property type="term" value="F:heme binding"/>
    <property type="evidence" value="ECO:0007669"/>
    <property type="project" value="InterPro"/>
</dbReference>
<evidence type="ECO:0000256" key="8">
    <source>
        <dbReference type="ARBA" id="ARBA00022848"/>
    </source>
</evidence>
<evidence type="ECO:0000313" key="15">
    <source>
        <dbReference type="EMBL" id="KAK5644030.1"/>
    </source>
</evidence>
<evidence type="ECO:0000256" key="5">
    <source>
        <dbReference type="ARBA" id="ARBA00022617"/>
    </source>
</evidence>
<dbReference type="Proteomes" id="UP001329430">
    <property type="component" value="Chromosome 5"/>
</dbReference>
<dbReference type="GO" id="GO:0004497">
    <property type="term" value="F:monooxygenase activity"/>
    <property type="evidence" value="ECO:0007669"/>
    <property type="project" value="UniProtKB-KW"/>
</dbReference>
<dbReference type="InterPro" id="IPR050476">
    <property type="entry name" value="Insect_CytP450_Detox"/>
</dbReference>
<evidence type="ECO:0000256" key="4">
    <source>
        <dbReference type="ARBA" id="ARBA00010617"/>
    </source>
</evidence>
<dbReference type="GO" id="GO:0016705">
    <property type="term" value="F:oxidoreductase activity, acting on paired donors, with incorporation or reduction of molecular oxygen"/>
    <property type="evidence" value="ECO:0007669"/>
    <property type="project" value="InterPro"/>
</dbReference>
<evidence type="ECO:0000256" key="9">
    <source>
        <dbReference type="ARBA" id="ARBA00023002"/>
    </source>
</evidence>
<evidence type="ECO:0008006" key="17">
    <source>
        <dbReference type="Google" id="ProtNLM"/>
    </source>
</evidence>
<keyword evidence="10 13" id="KW-0408">Iron</keyword>